<evidence type="ECO:0000313" key="2">
    <source>
        <dbReference type="EMBL" id="QHT81410.1"/>
    </source>
</evidence>
<accession>A0A6C0HM14</accession>
<reference evidence="2" key="1">
    <citation type="journal article" date="2020" name="Nature">
        <title>Giant virus diversity and host interactions through global metagenomics.</title>
        <authorList>
            <person name="Schulz F."/>
            <person name="Roux S."/>
            <person name="Paez-Espino D."/>
            <person name="Jungbluth S."/>
            <person name="Walsh D.A."/>
            <person name="Denef V.J."/>
            <person name="McMahon K.D."/>
            <person name="Konstantinidis K.T."/>
            <person name="Eloe-Fadrosh E.A."/>
            <person name="Kyrpides N.C."/>
            <person name="Woyke T."/>
        </authorList>
    </citation>
    <scope>NUCLEOTIDE SEQUENCE</scope>
    <source>
        <strain evidence="2">GVMAG-M-3300023184-13</strain>
    </source>
</reference>
<feature type="coiled-coil region" evidence="1">
    <location>
        <begin position="74"/>
        <end position="101"/>
    </location>
</feature>
<proteinExistence type="predicted"/>
<dbReference type="AlphaFoldDB" id="A0A6C0HM14"/>
<protein>
    <submittedName>
        <fullName evidence="2">Uncharacterized protein</fullName>
    </submittedName>
</protein>
<sequence>MLCKISDFQRSCAYSNSDDKEDLGKEDLGKEDLGNNNIYENVNVDGKTMCAHCERQLAMRPPPPCVYLCSGCFVTNSYRLIAAAERDAKAAEAESNAAGNKDLGNAEESQCMICKEAPATEKRVVFPWQNDRDCYYYDHKNIMHVCIPCAAIYDEEHYACIVDEV</sequence>
<evidence type="ECO:0000256" key="1">
    <source>
        <dbReference type="SAM" id="Coils"/>
    </source>
</evidence>
<keyword evidence="1" id="KW-0175">Coiled coil</keyword>
<organism evidence="2">
    <name type="scientific">viral metagenome</name>
    <dbReference type="NCBI Taxonomy" id="1070528"/>
    <lineage>
        <taxon>unclassified sequences</taxon>
        <taxon>metagenomes</taxon>
        <taxon>organismal metagenomes</taxon>
    </lineage>
</organism>
<dbReference type="EMBL" id="MN739982">
    <property type="protein sequence ID" value="QHT81410.1"/>
    <property type="molecule type" value="Genomic_DNA"/>
</dbReference>
<name>A0A6C0HM14_9ZZZZ</name>